<dbReference type="Proteomes" id="UP000050761">
    <property type="component" value="Unassembled WGS sequence"/>
</dbReference>
<protein>
    <submittedName>
        <fullName evidence="3">Conserved hypothethical protein</fullName>
    </submittedName>
</protein>
<gene>
    <name evidence="1" type="ORF">HPBE_LOCUS13655</name>
</gene>
<evidence type="ECO:0000313" key="3">
    <source>
        <dbReference type="WBParaSite" id="HPBE_0001365401-mRNA-1"/>
    </source>
</evidence>
<sequence length="121" mass="13750">MNMPSETLEFYLSLPCNVWMRIVVKEEDFALFPTKNCFNAIQLPALDIAGDNGVCRWQFPVDDSFAIPPGTEHHLFCNFRSWLGDFCVAMTEPLTLSRVVNLGYPLLVASDQVLEPREIPK</sequence>
<accession>A0A3P8AY91</accession>
<dbReference type="AlphaFoldDB" id="A0A183FYE1"/>
<organism evidence="2 3">
    <name type="scientific">Heligmosomoides polygyrus</name>
    <name type="common">Parasitic roundworm</name>
    <dbReference type="NCBI Taxonomy" id="6339"/>
    <lineage>
        <taxon>Eukaryota</taxon>
        <taxon>Metazoa</taxon>
        <taxon>Ecdysozoa</taxon>
        <taxon>Nematoda</taxon>
        <taxon>Chromadorea</taxon>
        <taxon>Rhabditida</taxon>
        <taxon>Rhabditina</taxon>
        <taxon>Rhabditomorpha</taxon>
        <taxon>Strongyloidea</taxon>
        <taxon>Heligmosomidae</taxon>
        <taxon>Heligmosomoides</taxon>
    </lineage>
</organism>
<accession>A0A183FYE1</accession>
<name>A0A183FYE1_HELPZ</name>
<evidence type="ECO:0000313" key="2">
    <source>
        <dbReference type="Proteomes" id="UP000050761"/>
    </source>
</evidence>
<reference evidence="3" key="2">
    <citation type="submission" date="2019-09" db="UniProtKB">
        <authorList>
            <consortium name="WormBaseParasite"/>
        </authorList>
    </citation>
    <scope>IDENTIFICATION</scope>
</reference>
<evidence type="ECO:0000313" key="1">
    <source>
        <dbReference type="EMBL" id="VDO96953.1"/>
    </source>
</evidence>
<keyword evidence="2" id="KW-1185">Reference proteome</keyword>
<dbReference type="WBParaSite" id="HPBE_0001365401-mRNA-1">
    <property type="protein sequence ID" value="HPBE_0001365401-mRNA-1"/>
    <property type="gene ID" value="HPBE_0001365401"/>
</dbReference>
<reference evidence="1 2" key="1">
    <citation type="submission" date="2018-11" db="EMBL/GenBank/DDBJ databases">
        <authorList>
            <consortium name="Pathogen Informatics"/>
        </authorList>
    </citation>
    <scope>NUCLEOTIDE SEQUENCE [LARGE SCALE GENOMIC DNA]</scope>
</reference>
<proteinExistence type="predicted"/>
<dbReference type="EMBL" id="UZAH01028014">
    <property type="protein sequence ID" value="VDO96953.1"/>
    <property type="molecule type" value="Genomic_DNA"/>
</dbReference>